<gene>
    <name evidence="2" type="ORF">THIARS_70683</name>
</gene>
<feature type="region of interest" description="Disordered" evidence="1">
    <location>
        <begin position="1"/>
        <end position="31"/>
    </location>
</feature>
<keyword evidence="3" id="KW-1185">Reference proteome</keyword>
<dbReference type="EMBL" id="FLMQ01000056">
    <property type="protein sequence ID" value="SBP89063.1"/>
    <property type="molecule type" value="Genomic_DNA"/>
</dbReference>
<sequence>MGVGRGPEVPIAPRVPARGASSHLRSAPHPTGALQLMESGAVFFGVRSEVASMAGLPASSRFALSRGESVEI</sequence>
<dbReference type="AlphaFoldDB" id="A0A238D6X3"/>
<proteinExistence type="predicted"/>
<organism evidence="2 3">
    <name type="scientific">Thiomonas delicata</name>
    <name type="common">Thiomonas cuprina</name>
    <dbReference type="NCBI Taxonomy" id="364030"/>
    <lineage>
        <taxon>Bacteria</taxon>
        <taxon>Pseudomonadati</taxon>
        <taxon>Pseudomonadota</taxon>
        <taxon>Betaproteobacteria</taxon>
        <taxon>Burkholderiales</taxon>
        <taxon>Thiomonas</taxon>
    </lineage>
</organism>
<dbReference type="Proteomes" id="UP000214566">
    <property type="component" value="Unassembled WGS sequence"/>
</dbReference>
<protein>
    <submittedName>
        <fullName evidence="2">Uncharacterized protein</fullName>
    </submittedName>
</protein>
<evidence type="ECO:0000313" key="3">
    <source>
        <dbReference type="Proteomes" id="UP000214566"/>
    </source>
</evidence>
<reference evidence="2 3" key="1">
    <citation type="submission" date="2016-06" db="EMBL/GenBank/DDBJ databases">
        <authorList>
            <person name="Kjaerup R.B."/>
            <person name="Dalgaard T.S."/>
            <person name="Juul-Madsen H.R."/>
        </authorList>
    </citation>
    <scope>NUCLEOTIDE SEQUENCE [LARGE SCALE GENOMIC DNA]</scope>
    <source>
        <strain evidence="2 3">DSM 16361</strain>
    </source>
</reference>
<accession>A0A238D6X3</accession>
<evidence type="ECO:0000313" key="2">
    <source>
        <dbReference type="EMBL" id="SBP89063.1"/>
    </source>
</evidence>
<name>A0A238D6X3_THIDL</name>
<evidence type="ECO:0000256" key="1">
    <source>
        <dbReference type="SAM" id="MobiDB-lite"/>
    </source>
</evidence>